<dbReference type="EMBL" id="PFQN01000030">
    <property type="protein sequence ID" value="PJC76793.1"/>
    <property type="molecule type" value="Genomic_DNA"/>
</dbReference>
<evidence type="ECO:0000313" key="2">
    <source>
        <dbReference type="Proteomes" id="UP000230384"/>
    </source>
</evidence>
<organism evidence="1 2">
    <name type="scientific">Candidatus Shapirobacteria bacterium CG_4_8_14_3_um_filter_39_11</name>
    <dbReference type="NCBI Taxonomy" id="1974875"/>
    <lineage>
        <taxon>Bacteria</taxon>
        <taxon>Candidatus Shapironibacteriota</taxon>
    </lineage>
</organism>
<evidence type="ECO:0000313" key="1">
    <source>
        <dbReference type="EMBL" id="PJC76793.1"/>
    </source>
</evidence>
<sequence>MSCPWNKINIPKETLIDLYENQRLSIAQVASKLEFSNGPIHRLLRDYKLKIRTVSQAKEKYFISKGELKNLYLTQKLSTEQIAKKYGCNHVTIIYKMGKYGIKSRGHLGLTPPIKISKEKLEYLYHGRKLSAVKIAKILHRSKGGIERKINNFNIPTRNVDNRACKYKKFDFSGDLSEKAYMIGFRIGDLYITQTKNLILAHCSTTKRNQIRLIKNLFSPYTPSHIAIAKRGTFEITTHLNKTFSFLLPKQDDIELWILENPQYFWAFFAGYSDAEGSLHLSRINKGKYIKNCATFEISSYDKNILRKLSAGLSQFNIQSKQPYVCHPKGTPCGNSKYFSSDDSWRLVVSRKDCLWKLINFWEKYSRHKDKQTAIERVRRNIILRNQLPYCHKINLSVPKII</sequence>
<dbReference type="Gene3D" id="3.10.28.10">
    <property type="entry name" value="Homing endonucleases"/>
    <property type="match status" value="1"/>
</dbReference>
<comment type="caution">
    <text evidence="1">The sequence shown here is derived from an EMBL/GenBank/DDBJ whole genome shotgun (WGS) entry which is preliminary data.</text>
</comment>
<protein>
    <recommendedName>
        <fullName evidence="3">Homing endonuclease LAGLIDADG domain-containing protein</fullName>
    </recommendedName>
</protein>
<proteinExistence type="predicted"/>
<dbReference type="InterPro" id="IPR027434">
    <property type="entry name" value="Homing_endonucl"/>
</dbReference>
<gene>
    <name evidence="1" type="ORF">CO010_01735</name>
</gene>
<reference evidence="2" key="1">
    <citation type="submission" date="2017-09" db="EMBL/GenBank/DDBJ databases">
        <title>Depth-based differentiation of microbial function through sediment-hosted aquifers and enrichment of novel symbionts in the deep terrestrial subsurface.</title>
        <authorList>
            <person name="Probst A.J."/>
            <person name="Ladd B."/>
            <person name="Jarett J.K."/>
            <person name="Geller-Mcgrath D.E."/>
            <person name="Sieber C.M.K."/>
            <person name="Emerson J.B."/>
            <person name="Anantharaman K."/>
            <person name="Thomas B.C."/>
            <person name="Malmstrom R."/>
            <person name="Stieglmeier M."/>
            <person name="Klingl A."/>
            <person name="Woyke T."/>
            <person name="Ryan C.M."/>
            <person name="Banfield J.F."/>
        </authorList>
    </citation>
    <scope>NUCLEOTIDE SEQUENCE [LARGE SCALE GENOMIC DNA]</scope>
</reference>
<evidence type="ECO:0008006" key="3">
    <source>
        <dbReference type="Google" id="ProtNLM"/>
    </source>
</evidence>
<name>A0A2M8GH82_9BACT</name>
<accession>A0A2M8GH82</accession>
<dbReference type="Gene3D" id="1.10.10.60">
    <property type="entry name" value="Homeodomain-like"/>
    <property type="match status" value="1"/>
</dbReference>
<dbReference type="SUPFAM" id="SSF55608">
    <property type="entry name" value="Homing endonucleases"/>
    <property type="match status" value="1"/>
</dbReference>
<dbReference type="AlphaFoldDB" id="A0A2M8GH82"/>
<dbReference type="Proteomes" id="UP000230384">
    <property type="component" value="Unassembled WGS sequence"/>
</dbReference>